<evidence type="ECO:0000256" key="3">
    <source>
        <dbReference type="ARBA" id="ARBA00022296"/>
    </source>
</evidence>
<accession>A0A948TEV8</accession>
<evidence type="ECO:0000313" key="6">
    <source>
        <dbReference type="EMBL" id="MBU3843517.1"/>
    </source>
</evidence>
<proteinExistence type="inferred from homology"/>
<dbReference type="EMBL" id="JAHLFE010000022">
    <property type="protein sequence ID" value="MBU3843517.1"/>
    <property type="molecule type" value="Genomic_DNA"/>
</dbReference>
<keyword evidence="4" id="KW-0963">Cytoplasm</keyword>
<dbReference type="AlphaFoldDB" id="A0A948TEV8"/>
<dbReference type="InterPro" id="IPR007476">
    <property type="entry name" value="RdgC"/>
</dbReference>
<sequence length="304" mass="33942">MWFKNARLYTVALDDSLKSLFKNEAQLEDKVRSVCFKPTGQMEISSCGFSPVFGRHTDAFTFSHEHNHFLRFTEENKLLPSSIINQALQDEIDNKEMELGRALKKNEKAALKTALTNKMLAQAFVTRRELFLWINSTYGFVAVSASSAKRAENAITVLRKGLSTFPAKSLQPRCVVEDRLTLFVAKNELPESFELGTDAVLKSNDDIGGTVRVSKDVLTSDEIVNHIKAGKVVTELQLGFNKCAQFVLSSDLCVKRMALDDQFLEHNLPQSTDDKLADLQANVIIEGEVLTNLVGSITKVFDCD</sequence>
<evidence type="ECO:0000256" key="5">
    <source>
        <dbReference type="ARBA" id="ARBA00023172"/>
    </source>
</evidence>
<dbReference type="GO" id="GO:0000018">
    <property type="term" value="P:regulation of DNA recombination"/>
    <property type="evidence" value="ECO:0007669"/>
    <property type="project" value="TreeGrafter"/>
</dbReference>
<dbReference type="Proteomes" id="UP000733611">
    <property type="component" value="Unassembled WGS sequence"/>
</dbReference>
<comment type="caution">
    <text evidence="6">The sequence shown here is derived from an EMBL/GenBank/DDBJ whole genome shotgun (WGS) entry which is preliminary data.</text>
</comment>
<dbReference type="GO" id="GO:0043590">
    <property type="term" value="C:bacterial nucleoid"/>
    <property type="evidence" value="ECO:0007669"/>
    <property type="project" value="TreeGrafter"/>
</dbReference>
<dbReference type="PANTHER" id="PTHR38103">
    <property type="entry name" value="RECOMBINATION-ASSOCIATED PROTEIN RDGC"/>
    <property type="match status" value="1"/>
</dbReference>
<reference evidence="6" key="2">
    <citation type="submission" date="2021-04" db="EMBL/GenBank/DDBJ databases">
        <authorList>
            <person name="Gilroy R."/>
        </authorList>
    </citation>
    <scope>NUCLEOTIDE SEQUENCE</scope>
    <source>
        <strain evidence="6">378</strain>
    </source>
</reference>
<evidence type="ECO:0000256" key="2">
    <source>
        <dbReference type="ARBA" id="ARBA00008657"/>
    </source>
</evidence>
<dbReference type="Pfam" id="PF04381">
    <property type="entry name" value="RdgC"/>
    <property type="match status" value="1"/>
</dbReference>
<dbReference type="GO" id="GO:0006310">
    <property type="term" value="P:DNA recombination"/>
    <property type="evidence" value="ECO:0007669"/>
    <property type="project" value="UniProtKB-KW"/>
</dbReference>
<gene>
    <name evidence="6" type="primary">rdgC</name>
    <name evidence="6" type="ORF">H9847_01390</name>
</gene>
<comment type="similarity">
    <text evidence="2">Belongs to the RdgC family.</text>
</comment>
<reference evidence="6" key="1">
    <citation type="journal article" date="2021" name="PeerJ">
        <title>Extensive microbial diversity within the chicken gut microbiome revealed by metagenomics and culture.</title>
        <authorList>
            <person name="Gilroy R."/>
            <person name="Ravi A."/>
            <person name="Getino M."/>
            <person name="Pursley I."/>
            <person name="Horton D.L."/>
            <person name="Alikhan N.F."/>
            <person name="Baker D."/>
            <person name="Gharbi K."/>
            <person name="Hall N."/>
            <person name="Watson M."/>
            <person name="Adriaenssens E.M."/>
            <person name="Foster-Nyarko E."/>
            <person name="Jarju S."/>
            <person name="Secka A."/>
            <person name="Antonio M."/>
            <person name="Oren A."/>
            <person name="Chaudhuri R.R."/>
            <person name="La Ragione R."/>
            <person name="Hildebrand F."/>
            <person name="Pallen M.J."/>
        </authorList>
    </citation>
    <scope>NUCLEOTIDE SEQUENCE</scope>
    <source>
        <strain evidence="6">378</strain>
    </source>
</reference>
<evidence type="ECO:0000256" key="1">
    <source>
        <dbReference type="ARBA" id="ARBA00004453"/>
    </source>
</evidence>
<name>A0A948TEV8_9GAMM</name>
<comment type="subcellular location">
    <subcellularLocation>
        <location evidence="1">Cytoplasm</location>
        <location evidence="1">Nucleoid</location>
    </subcellularLocation>
</comment>
<protein>
    <recommendedName>
        <fullName evidence="3">Recombination-associated protein RdgC</fullName>
    </recommendedName>
</protein>
<evidence type="ECO:0000256" key="4">
    <source>
        <dbReference type="ARBA" id="ARBA00022490"/>
    </source>
</evidence>
<organism evidence="6 7">
    <name type="scientific">Candidatus Anaerobiospirillum pullicola</name>
    <dbReference type="NCBI Taxonomy" id="2838451"/>
    <lineage>
        <taxon>Bacteria</taxon>
        <taxon>Pseudomonadati</taxon>
        <taxon>Pseudomonadota</taxon>
        <taxon>Gammaproteobacteria</taxon>
        <taxon>Aeromonadales</taxon>
        <taxon>Succinivibrionaceae</taxon>
        <taxon>Anaerobiospirillum</taxon>
    </lineage>
</organism>
<evidence type="ECO:0000313" key="7">
    <source>
        <dbReference type="Proteomes" id="UP000733611"/>
    </source>
</evidence>
<keyword evidence="5" id="KW-0233">DNA recombination</keyword>
<dbReference type="PANTHER" id="PTHR38103:SF1">
    <property type="entry name" value="RECOMBINATION-ASSOCIATED PROTEIN RDGC"/>
    <property type="match status" value="1"/>
</dbReference>
<dbReference type="GO" id="GO:0003690">
    <property type="term" value="F:double-stranded DNA binding"/>
    <property type="evidence" value="ECO:0007669"/>
    <property type="project" value="TreeGrafter"/>
</dbReference>